<dbReference type="GO" id="GO:0005739">
    <property type="term" value="C:mitochondrion"/>
    <property type="evidence" value="ECO:0007669"/>
    <property type="project" value="UniProtKB-SubCell"/>
</dbReference>
<dbReference type="FunFam" id="3.40.50.300:FF:000536">
    <property type="entry name" value="GTPase IMAP family member 8"/>
    <property type="match status" value="1"/>
</dbReference>
<evidence type="ECO:0000256" key="6">
    <source>
        <dbReference type="ARBA" id="ARBA00022490"/>
    </source>
</evidence>
<comment type="function">
    <text evidence="13">Exerts an anti-apoptotic effect in the immune system and is involved in responses to infections.</text>
</comment>
<feature type="transmembrane region" description="Helical" evidence="16">
    <location>
        <begin position="411"/>
        <end position="432"/>
    </location>
</feature>
<dbReference type="AlphaFoldDB" id="A0ABD0RV10"/>
<keyword evidence="10" id="KW-0333">Golgi apparatus</keyword>
<dbReference type="Proteomes" id="UP001529510">
    <property type="component" value="Unassembled WGS sequence"/>
</dbReference>
<dbReference type="SUPFAM" id="SSF52540">
    <property type="entry name" value="P-loop containing nucleoside triphosphate hydrolases"/>
    <property type="match status" value="2"/>
</dbReference>
<dbReference type="GO" id="GO:0005525">
    <property type="term" value="F:GTP binding"/>
    <property type="evidence" value="ECO:0007669"/>
    <property type="project" value="UniProtKB-KW"/>
</dbReference>
<dbReference type="PROSITE" id="PS51720">
    <property type="entry name" value="G_AIG1"/>
    <property type="match status" value="2"/>
</dbReference>
<evidence type="ECO:0000256" key="14">
    <source>
        <dbReference type="ARBA" id="ARBA00073539"/>
    </source>
</evidence>
<feature type="domain" description="AIG1-type G" evidence="17">
    <location>
        <begin position="8"/>
        <end position="201"/>
    </location>
</feature>
<evidence type="ECO:0000256" key="13">
    <source>
        <dbReference type="ARBA" id="ARBA00056809"/>
    </source>
</evidence>
<evidence type="ECO:0000256" key="8">
    <source>
        <dbReference type="ARBA" id="ARBA00022741"/>
    </source>
</evidence>
<keyword evidence="12" id="KW-0342">GTP-binding</keyword>
<comment type="caution">
    <text evidence="18">The sequence shown here is derived from an EMBL/GenBank/DDBJ whole genome shotgun (WGS) entry which is preliminary data.</text>
</comment>
<evidence type="ECO:0000256" key="2">
    <source>
        <dbReference type="ARBA" id="ARBA00004240"/>
    </source>
</evidence>
<feature type="domain" description="AIG1-type G" evidence="17">
    <location>
        <begin position="202"/>
        <end position="400"/>
    </location>
</feature>
<evidence type="ECO:0000256" key="7">
    <source>
        <dbReference type="ARBA" id="ARBA00022737"/>
    </source>
</evidence>
<feature type="transmembrane region" description="Helical" evidence="16">
    <location>
        <begin position="438"/>
        <end position="461"/>
    </location>
</feature>
<keyword evidence="16" id="KW-1133">Transmembrane helix</keyword>
<dbReference type="Pfam" id="PF04548">
    <property type="entry name" value="AIG1"/>
    <property type="match status" value="2"/>
</dbReference>
<gene>
    <name evidence="18" type="ORF">M9458_000413</name>
</gene>
<evidence type="ECO:0000256" key="15">
    <source>
        <dbReference type="ARBA" id="ARBA00077278"/>
    </source>
</evidence>
<evidence type="ECO:0000259" key="17">
    <source>
        <dbReference type="PROSITE" id="PS51720"/>
    </source>
</evidence>
<comment type="similarity">
    <text evidence="5">Belongs to the TRAFAC class TrmE-Era-EngA-EngB-Septin-like GTPase superfamily. AIG1/Toc34/Toc159-like paraseptin GTPase family. IAN subfamily.</text>
</comment>
<sequence length="468" mass="51840">MNCLTGDSQDLRIVLLGVSGAGKSAIGNAILGRDAFKESGTRESEIQTGRVEDGSISIIDTPGFCSTLLTNEELQEQMMKSLTLAHPGPHVFLLVINLENFEEQQKNIMAKIQEIFGAQVFKFTMVLVTGREKMSRKEWTLFILDTKFQELVGHCRDNYYAINSKNMTDQTHITELLEKIDETIKQNNHQHYITEIYLMTRVENPWIVMLGKTGAGKSATGNTILGKKVFEEKNSTESVTKTCQQHLGKVDYQNISVIDTPGLFDTSFNKKKLKAEIERCVEMSAPGPHVFLLVIRLDMRFTDEEKNTVEWIQKNFGKDAERYTIILFTRGDQIDIPVKEFLMGNKQVNKLLSQCKGGYHVFNNNDENPAQVTELFKKIDSMLMKNNRNHYTNEMYKKAQRKIMMKKAQDAALLGAGVAGAGAAAAGGAVLIGATGGLALPVALMAGGAALAGGPGVKVIADKVKHKE</sequence>
<dbReference type="GO" id="GO:0005783">
    <property type="term" value="C:endoplasmic reticulum"/>
    <property type="evidence" value="ECO:0007669"/>
    <property type="project" value="UniProtKB-SubCell"/>
</dbReference>
<evidence type="ECO:0000256" key="11">
    <source>
        <dbReference type="ARBA" id="ARBA00023128"/>
    </source>
</evidence>
<proteinExistence type="inferred from homology"/>
<evidence type="ECO:0000256" key="9">
    <source>
        <dbReference type="ARBA" id="ARBA00022824"/>
    </source>
</evidence>
<comment type="subcellular location">
    <subcellularLocation>
        <location evidence="3">Cytoplasm</location>
        <location evidence="3">Cytosol</location>
    </subcellularLocation>
    <subcellularLocation>
        <location evidence="2">Endoplasmic reticulum</location>
    </subcellularLocation>
    <subcellularLocation>
        <location evidence="4">Golgi apparatus</location>
    </subcellularLocation>
    <subcellularLocation>
        <location evidence="1">Mitochondrion</location>
    </subcellularLocation>
</comment>
<dbReference type="EMBL" id="JAMKFB020000001">
    <property type="protein sequence ID" value="KAL0202395.1"/>
    <property type="molecule type" value="Genomic_DNA"/>
</dbReference>
<evidence type="ECO:0000256" key="5">
    <source>
        <dbReference type="ARBA" id="ARBA00008535"/>
    </source>
</evidence>
<keyword evidence="9" id="KW-0256">Endoplasmic reticulum</keyword>
<keyword evidence="16" id="KW-0472">Membrane</keyword>
<evidence type="ECO:0000256" key="4">
    <source>
        <dbReference type="ARBA" id="ARBA00004555"/>
    </source>
</evidence>
<evidence type="ECO:0000313" key="19">
    <source>
        <dbReference type="Proteomes" id="UP001529510"/>
    </source>
</evidence>
<evidence type="ECO:0000256" key="12">
    <source>
        <dbReference type="ARBA" id="ARBA00023134"/>
    </source>
</evidence>
<organism evidence="18 19">
    <name type="scientific">Cirrhinus mrigala</name>
    <name type="common">Mrigala</name>
    <dbReference type="NCBI Taxonomy" id="683832"/>
    <lineage>
        <taxon>Eukaryota</taxon>
        <taxon>Metazoa</taxon>
        <taxon>Chordata</taxon>
        <taxon>Craniata</taxon>
        <taxon>Vertebrata</taxon>
        <taxon>Euteleostomi</taxon>
        <taxon>Actinopterygii</taxon>
        <taxon>Neopterygii</taxon>
        <taxon>Teleostei</taxon>
        <taxon>Ostariophysi</taxon>
        <taxon>Cypriniformes</taxon>
        <taxon>Cyprinidae</taxon>
        <taxon>Labeoninae</taxon>
        <taxon>Labeonini</taxon>
        <taxon>Cirrhinus</taxon>
    </lineage>
</organism>
<dbReference type="PANTHER" id="PTHR10903">
    <property type="entry name" value="GTPASE, IMAP FAMILY MEMBER-RELATED"/>
    <property type="match status" value="1"/>
</dbReference>
<keyword evidence="16" id="KW-0812">Transmembrane</keyword>
<evidence type="ECO:0000256" key="1">
    <source>
        <dbReference type="ARBA" id="ARBA00004173"/>
    </source>
</evidence>
<dbReference type="InterPro" id="IPR006703">
    <property type="entry name" value="G_AIG1"/>
</dbReference>
<dbReference type="Gene3D" id="3.40.50.300">
    <property type="entry name" value="P-loop containing nucleotide triphosphate hydrolases"/>
    <property type="match status" value="2"/>
</dbReference>
<name>A0ABD0RV10_CIRMR</name>
<evidence type="ECO:0000256" key="3">
    <source>
        <dbReference type="ARBA" id="ARBA00004514"/>
    </source>
</evidence>
<dbReference type="FunFam" id="3.40.50.300:FF:000366">
    <property type="entry name" value="GTPase, IMAP family member 2"/>
    <property type="match status" value="1"/>
</dbReference>
<dbReference type="InterPro" id="IPR027417">
    <property type="entry name" value="P-loop_NTPase"/>
</dbReference>
<evidence type="ECO:0000256" key="16">
    <source>
        <dbReference type="SAM" id="Phobius"/>
    </source>
</evidence>
<keyword evidence="6" id="KW-0963">Cytoplasm</keyword>
<evidence type="ECO:0000313" key="18">
    <source>
        <dbReference type="EMBL" id="KAL0202395.1"/>
    </source>
</evidence>
<protein>
    <recommendedName>
        <fullName evidence="14">GTPase IMAP family member 8</fullName>
    </recommendedName>
    <alternativeName>
        <fullName evidence="15">Immune-associated nucleotide-binding protein 9</fullName>
    </alternativeName>
</protein>
<dbReference type="PANTHER" id="PTHR10903:SF188">
    <property type="entry name" value="GTPASE IMAP FAMILY MEMBER 2-LIKE-RELATED"/>
    <property type="match status" value="1"/>
</dbReference>
<dbReference type="InterPro" id="IPR045058">
    <property type="entry name" value="GIMA/IAN/Toc"/>
</dbReference>
<accession>A0ABD0RV10</accession>
<keyword evidence="19" id="KW-1185">Reference proteome</keyword>
<keyword evidence="8" id="KW-0547">Nucleotide-binding</keyword>
<reference evidence="18 19" key="1">
    <citation type="submission" date="2024-05" db="EMBL/GenBank/DDBJ databases">
        <title>Genome sequencing and assembly of Indian major carp, Cirrhinus mrigala (Hamilton, 1822).</title>
        <authorList>
            <person name="Mohindra V."/>
            <person name="Chowdhury L.M."/>
            <person name="Lal K."/>
            <person name="Jena J.K."/>
        </authorList>
    </citation>
    <scope>NUCLEOTIDE SEQUENCE [LARGE SCALE GENOMIC DNA]</scope>
    <source>
        <strain evidence="18">CM1030</strain>
        <tissue evidence="18">Blood</tissue>
    </source>
</reference>
<dbReference type="GO" id="GO:0005829">
    <property type="term" value="C:cytosol"/>
    <property type="evidence" value="ECO:0007669"/>
    <property type="project" value="UniProtKB-SubCell"/>
</dbReference>
<dbReference type="CDD" id="cd01852">
    <property type="entry name" value="AIG1"/>
    <property type="match status" value="1"/>
</dbReference>
<dbReference type="GO" id="GO:0005794">
    <property type="term" value="C:Golgi apparatus"/>
    <property type="evidence" value="ECO:0007669"/>
    <property type="project" value="UniProtKB-SubCell"/>
</dbReference>
<keyword evidence="7" id="KW-0677">Repeat</keyword>
<keyword evidence="11" id="KW-0496">Mitochondrion</keyword>
<evidence type="ECO:0000256" key="10">
    <source>
        <dbReference type="ARBA" id="ARBA00023034"/>
    </source>
</evidence>